<reference evidence="4" key="1">
    <citation type="journal article" date="2021" name="Nat. Microbiol.">
        <title>Cocultivation of an ultrasmall environmental parasitic bacterium with lytic ability against bacteria associated with wastewater foams.</title>
        <authorList>
            <person name="Batinovic S."/>
            <person name="Rose J.J.A."/>
            <person name="Ratcliffe J."/>
            <person name="Seviour R.J."/>
            <person name="Petrovski S."/>
        </authorList>
    </citation>
    <scope>NUCLEOTIDE SEQUENCE</scope>
    <source>
        <strain evidence="4">CON9</strain>
    </source>
</reference>
<dbReference type="Gene3D" id="3.40.50.1110">
    <property type="entry name" value="SGNH hydrolase"/>
    <property type="match status" value="1"/>
</dbReference>
<feature type="domain" description="SGNH hydrolase-type esterase" evidence="3">
    <location>
        <begin position="57"/>
        <end position="290"/>
    </location>
</feature>
<feature type="region of interest" description="Disordered" evidence="1">
    <location>
        <begin position="29"/>
        <end position="49"/>
    </location>
</feature>
<feature type="chain" id="PRO_5046680001" description="SGNH hydrolase-type esterase domain-containing protein" evidence="2">
    <location>
        <begin position="31"/>
        <end position="302"/>
    </location>
</feature>
<evidence type="ECO:0000256" key="2">
    <source>
        <dbReference type="SAM" id="SignalP"/>
    </source>
</evidence>
<dbReference type="Proteomes" id="UP001059836">
    <property type="component" value="Chromosome"/>
</dbReference>
<dbReference type="PANTHER" id="PTHR37981:SF1">
    <property type="entry name" value="SGNH HYDROLASE-TYPE ESTERASE DOMAIN-CONTAINING PROTEIN"/>
    <property type="match status" value="1"/>
</dbReference>
<proteinExistence type="predicted"/>
<feature type="signal peptide" evidence="2">
    <location>
        <begin position="1"/>
        <end position="30"/>
    </location>
</feature>
<dbReference type="CDD" id="cd01823">
    <property type="entry name" value="SEST_like"/>
    <property type="match status" value="1"/>
</dbReference>
<feature type="compositionally biased region" description="Polar residues" evidence="1">
    <location>
        <begin position="30"/>
        <end position="43"/>
    </location>
</feature>
<dbReference type="InterPro" id="IPR013830">
    <property type="entry name" value="SGNH_hydro"/>
</dbReference>
<dbReference type="InterPro" id="IPR037460">
    <property type="entry name" value="SEST-like"/>
</dbReference>
<evidence type="ECO:0000313" key="4">
    <source>
        <dbReference type="EMBL" id="QHN34124.1"/>
    </source>
</evidence>
<dbReference type="PANTHER" id="PTHR37981">
    <property type="entry name" value="LIPASE 2"/>
    <property type="match status" value="1"/>
</dbReference>
<dbReference type="Pfam" id="PF13472">
    <property type="entry name" value="Lipase_GDSL_2"/>
    <property type="match status" value="1"/>
</dbReference>
<keyword evidence="2" id="KW-0732">Signal</keyword>
<dbReference type="EMBL" id="CP045809">
    <property type="protein sequence ID" value="QHN34124.1"/>
    <property type="molecule type" value="Genomic_DNA"/>
</dbReference>
<evidence type="ECO:0000256" key="1">
    <source>
        <dbReference type="SAM" id="MobiDB-lite"/>
    </source>
</evidence>
<dbReference type="InterPro" id="IPR036514">
    <property type="entry name" value="SGNH_hydro_sf"/>
</dbReference>
<accession>A0ABX6IFL4</accession>
<organism evidence="4 5">
    <name type="scientific">Gordonia pseudamarae</name>
    <dbReference type="NCBI Taxonomy" id="2831662"/>
    <lineage>
        <taxon>Bacteria</taxon>
        <taxon>Bacillati</taxon>
        <taxon>Actinomycetota</taxon>
        <taxon>Actinomycetes</taxon>
        <taxon>Mycobacteriales</taxon>
        <taxon>Gordoniaceae</taxon>
        <taxon>Gordonia</taxon>
    </lineage>
</organism>
<evidence type="ECO:0000313" key="5">
    <source>
        <dbReference type="Proteomes" id="UP001059836"/>
    </source>
</evidence>
<sequence length="302" mass="31913">MTNALARFLAPALTAITLVGVSLFPATASAGGNPNANTTSSVPTPKHKLSQPGQIVVLGDSFAANSPDMRGSCKQNPQAWPEQLGRLTGRRLVEEACSGASFGSADYQIGDEARRADKAGGITTDTALFLMQFGMNDQWNGHDTALRMLLKCLAGGHCEADHDSVTSITPQAIVDRTAQVIEYVRYYAPNARIAFVGYPELLHPGAKAACIDVAGREVTVRNSKTVIALIDKLDSATREAATMLNVEFVDARAATAGRGLCTPKPLVHGVLDPKTDVFGIPVHPTVEGDAVMAATIRDQFGL</sequence>
<dbReference type="RefSeq" id="WP_213246894.1">
    <property type="nucleotide sequence ID" value="NZ_CP045806.1"/>
</dbReference>
<name>A0ABX6IFL4_9ACTN</name>
<keyword evidence="5" id="KW-1185">Reference proteome</keyword>
<evidence type="ECO:0000259" key="3">
    <source>
        <dbReference type="Pfam" id="PF13472"/>
    </source>
</evidence>
<protein>
    <recommendedName>
        <fullName evidence="3">SGNH hydrolase-type esterase domain-containing protein</fullName>
    </recommendedName>
</protein>
<dbReference type="SUPFAM" id="SSF52266">
    <property type="entry name" value="SGNH hydrolase"/>
    <property type="match status" value="1"/>
</dbReference>
<gene>
    <name evidence="4" type="ORF">GII31_03620</name>
</gene>